<reference evidence="2 3" key="1">
    <citation type="submission" date="2016-10" db="EMBL/GenBank/DDBJ databases">
        <authorList>
            <person name="de Groot N.N."/>
        </authorList>
    </citation>
    <scope>NUCLEOTIDE SEQUENCE [LARGE SCALE GENOMIC DNA]</scope>
    <source>
        <strain evidence="2 3">IBRC-M10418</strain>
    </source>
</reference>
<dbReference type="Proteomes" id="UP000199215">
    <property type="component" value="Unassembled WGS sequence"/>
</dbReference>
<dbReference type="AlphaFoldDB" id="A0A1H6I620"/>
<dbReference type="OrthoDB" id="192187at2157"/>
<dbReference type="InterPro" id="IPR011777">
    <property type="entry name" value="Geranylgeranyl_Rdtase_fam"/>
</dbReference>
<dbReference type="GO" id="GO:0071949">
    <property type="term" value="F:FAD binding"/>
    <property type="evidence" value="ECO:0007669"/>
    <property type="project" value="InterPro"/>
</dbReference>
<dbReference type="Pfam" id="PF01494">
    <property type="entry name" value="FAD_binding_3"/>
    <property type="match status" value="1"/>
</dbReference>
<dbReference type="NCBIfam" id="TIGR02032">
    <property type="entry name" value="GG-red-SF"/>
    <property type="match status" value="1"/>
</dbReference>
<dbReference type="EMBL" id="FNWU01000001">
    <property type="protein sequence ID" value="SEH43615.1"/>
    <property type="molecule type" value="Genomic_DNA"/>
</dbReference>
<organism evidence="2 3">
    <name type="scientific">Halopenitus malekzadehii</name>
    <dbReference type="NCBI Taxonomy" id="1267564"/>
    <lineage>
        <taxon>Archaea</taxon>
        <taxon>Methanobacteriati</taxon>
        <taxon>Methanobacteriota</taxon>
        <taxon>Stenosarchaea group</taxon>
        <taxon>Halobacteria</taxon>
        <taxon>Halobacteriales</taxon>
        <taxon>Haloferacaceae</taxon>
        <taxon>Halopenitus</taxon>
    </lineage>
</organism>
<sequence>MTTHEYDVVVAGAGTAGCYAATTIADAGLDVAIVERKDETEAGHIACGDALKGADAFPEAIPKSRIEPAFTNTGVDHGRFEIPQEDTVLEIPVPGELAVIDRWDYGRRLIEAAADAGVEFHYETVIGDVLQDETGRVTGLRGKHRGDAIDFAADVVIDGAGSLSLLQDKVDFSGTTFDTNVRYSQFCSAYREIVEVPEPVEWDDALVFKPTERAAGYLWYFPRTDTEINAGLGFQMNEEPMQLIESLKRDLRDRPEFAGATVTDKLGAALPTRRPYDSAIAPGYMAVGDAAGHVNPTTGGGIAGAAYAGKYAGEQAVEAIGDGDVSEDALWRYNERVMDHFGGRYAGLDVYNILSTAVDIDDLMGLLAALPGENLAEALYEGSTSMSFGLKLKCAIKSFGYWGTIWNFYETKQLADELLDHYGAYPSSPDRMTAWTDSRDEILDRIYETTGAEAKY</sequence>
<evidence type="ECO:0000259" key="1">
    <source>
        <dbReference type="Pfam" id="PF01494"/>
    </source>
</evidence>
<accession>A0A1H6I620</accession>
<feature type="domain" description="FAD-binding" evidence="1">
    <location>
        <begin position="5"/>
        <end position="305"/>
    </location>
</feature>
<dbReference type="PANTHER" id="PTHR42685">
    <property type="entry name" value="GERANYLGERANYL DIPHOSPHATE REDUCTASE"/>
    <property type="match status" value="1"/>
</dbReference>
<name>A0A1H6I620_9EURY</name>
<dbReference type="STRING" id="1267564.SAMN05192561_1011053"/>
<dbReference type="GO" id="GO:0016628">
    <property type="term" value="F:oxidoreductase activity, acting on the CH-CH group of donors, NAD or NADP as acceptor"/>
    <property type="evidence" value="ECO:0007669"/>
    <property type="project" value="InterPro"/>
</dbReference>
<evidence type="ECO:0000313" key="3">
    <source>
        <dbReference type="Proteomes" id="UP000199215"/>
    </source>
</evidence>
<dbReference type="RefSeq" id="WP_092815233.1">
    <property type="nucleotide sequence ID" value="NZ_FNWU01000001.1"/>
</dbReference>
<protein>
    <submittedName>
        <fullName evidence="2">Geranylgeranyl reductase family</fullName>
    </submittedName>
</protein>
<gene>
    <name evidence="2" type="ORF">SAMN05192561_1011053</name>
</gene>
<proteinExistence type="predicted"/>
<dbReference type="InterPro" id="IPR002938">
    <property type="entry name" value="FAD-bd"/>
</dbReference>
<dbReference type="PANTHER" id="PTHR42685:SF18">
    <property type="entry name" value="DIGERANYLGERANYLGLYCEROPHOSPHOLIPID REDUCTASE"/>
    <property type="match status" value="1"/>
</dbReference>
<dbReference type="InterPro" id="IPR050407">
    <property type="entry name" value="Geranylgeranyl_reductase"/>
</dbReference>
<dbReference type="Gene3D" id="3.50.50.60">
    <property type="entry name" value="FAD/NAD(P)-binding domain"/>
    <property type="match status" value="1"/>
</dbReference>
<dbReference type="InterPro" id="IPR036188">
    <property type="entry name" value="FAD/NAD-bd_sf"/>
</dbReference>
<keyword evidence="3" id="KW-1185">Reference proteome</keyword>
<dbReference type="SUPFAM" id="SSF51905">
    <property type="entry name" value="FAD/NAD(P)-binding domain"/>
    <property type="match status" value="1"/>
</dbReference>
<evidence type="ECO:0000313" key="2">
    <source>
        <dbReference type="EMBL" id="SEH43615.1"/>
    </source>
</evidence>